<evidence type="ECO:0000256" key="2">
    <source>
        <dbReference type="ARBA" id="ARBA00023056"/>
    </source>
</evidence>
<dbReference type="SUPFAM" id="SSF51161">
    <property type="entry name" value="Trimeric LpxA-like enzymes"/>
    <property type="match status" value="1"/>
</dbReference>
<keyword evidence="6" id="KW-1185">Reference proteome</keyword>
<name>A0ABS9MJR5_9FIRM</name>
<dbReference type="InterPro" id="IPR056818">
    <property type="entry name" value="GlmU/GlgC-like_hexapep"/>
</dbReference>
<evidence type="ECO:0000313" key="5">
    <source>
        <dbReference type="EMBL" id="MCG4610758.1"/>
    </source>
</evidence>
<dbReference type="Gene3D" id="2.160.10.10">
    <property type="entry name" value="Hexapeptide repeat proteins"/>
    <property type="match status" value="1"/>
</dbReference>
<dbReference type="CDD" id="cd02508">
    <property type="entry name" value="ADP_Glucose_PP"/>
    <property type="match status" value="1"/>
</dbReference>
<comment type="similarity">
    <text evidence="1">Belongs to the bacterial/plant glucose-1-phosphate adenylyltransferase family.</text>
</comment>
<reference evidence="5 6" key="1">
    <citation type="submission" date="2022-01" db="EMBL/GenBank/DDBJ databases">
        <title>Collection of gut derived symbiotic bacterial strains cultured from healthy donors.</title>
        <authorList>
            <person name="Lin H."/>
            <person name="Kohout C."/>
            <person name="Waligurski E."/>
            <person name="Pamer E.G."/>
        </authorList>
    </citation>
    <scope>NUCLEOTIDE SEQUENCE [LARGE SCALE GENOMIC DNA]</scope>
    <source>
        <strain evidence="5 6">DFI.7.58</strain>
    </source>
</reference>
<keyword evidence="5" id="KW-0808">Transferase</keyword>
<keyword evidence="2" id="KW-0320">Glycogen biosynthesis</keyword>
<dbReference type="Proteomes" id="UP001298681">
    <property type="component" value="Unassembled WGS sequence"/>
</dbReference>
<dbReference type="CDD" id="cd04651">
    <property type="entry name" value="LbH_G1P_AT_C"/>
    <property type="match status" value="1"/>
</dbReference>
<evidence type="ECO:0000256" key="1">
    <source>
        <dbReference type="ARBA" id="ARBA00010443"/>
    </source>
</evidence>
<dbReference type="EMBL" id="JAKNHQ010000008">
    <property type="protein sequence ID" value="MCG4610758.1"/>
    <property type="molecule type" value="Genomic_DNA"/>
</dbReference>
<feature type="domain" description="Glucose-1-phosphate adenylyltransferase/Bifunctional protein GlmU-like C-terminal hexapeptide" evidence="4">
    <location>
        <begin position="288"/>
        <end position="353"/>
    </location>
</feature>
<proteinExistence type="inferred from homology"/>
<evidence type="ECO:0000259" key="3">
    <source>
        <dbReference type="Pfam" id="PF00483"/>
    </source>
</evidence>
<dbReference type="InterPro" id="IPR005835">
    <property type="entry name" value="NTP_transferase_dom"/>
</dbReference>
<dbReference type="PANTHER" id="PTHR43523:SF6">
    <property type="entry name" value="GLYCOGEN BIOSYNTHESIS PROTEIN GLGD"/>
    <property type="match status" value="1"/>
</dbReference>
<comment type="caution">
    <text evidence="5">The sequence shown here is derived from an EMBL/GenBank/DDBJ whole genome shotgun (WGS) entry which is preliminary data.</text>
</comment>
<dbReference type="InterPro" id="IPR011832">
    <property type="entry name" value="GlgDAde_trans"/>
</dbReference>
<gene>
    <name evidence="5" type="primary">glgD</name>
    <name evidence="5" type="ORF">L0P57_07400</name>
</gene>
<dbReference type="Pfam" id="PF00483">
    <property type="entry name" value="NTP_transferase"/>
    <property type="match status" value="1"/>
</dbReference>
<dbReference type="EC" id="2.7.7.27" evidence="5"/>
<protein>
    <submittedName>
        <fullName evidence="5">Glucose-1-phosphate adenylyltransferase subunit GlgD</fullName>
        <ecNumber evidence="5">2.7.7.27</ecNumber>
    </submittedName>
</protein>
<evidence type="ECO:0000313" key="6">
    <source>
        <dbReference type="Proteomes" id="UP001298681"/>
    </source>
</evidence>
<dbReference type="Pfam" id="PF24894">
    <property type="entry name" value="Hexapep_GlmU"/>
    <property type="match status" value="1"/>
</dbReference>
<evidence type="ECO:0000259" key="4">
    <source>
        <dbReference type="Pfam" id="PF24894"/>
    </source>
</evidence>
<sequence length="372" mass="42166">MIRGNNILGILFANVHEEKIRELTEKRTMGSVPFGGRYRLIDFPLSNLVNSGINKVGVVTKGNYQSLMDHLGSGKAWDLSRKSAGLFMLPPFGHESLINNSRVESLESSMRFLTNSQEEYVILSDCDVICNIDYRDVMAFHLKNQADITVIYRYGKLPKMISNPSVYTIDPDGRVRDMVISPRQSGECNFGMSMLLMRRDLLIQMVTECVSRNLYNFKRDFLQRNIEKFRIYAYEFTGFAQNICSMNSYFEANMALMLPKVRSQLFDPNRPIYTKVRDNMPARYGLGANVSNSLVADGCVIEGSVENCVLFRGVKVDKGSKLENCVIMQDSEIGPNCKLNYVVIDKDVVIKNDRSLMGFQSYPVFISKGSVV</sequence>
<accession>A0ABS9MJR5</accession>
<dbReference type="Gene3D" id="3.90.550.10">
    <property type="entry name" value="Spore Coat Polysaccharide Biosynthesis Protein SpsA, Chain A"/>
    <property type="match status" value="1"/>
</dbReference>
<dbReference type="PANTHER" id="PTHR43523">
    <property type="entry name" value="GLUCOSE-1-PHOSPHATE ADENYLYLTRANSFERASE-RELATED"/>
    <property type="match status" value="1"/>
</dbReference>
<dbReference type="InterPro" id="IPR029044">
    <property type="entry name" value="Nucleotide-diphossugar_trans"/>
</dbReference>
<dbReference type="InterPro" id="IPR011831">
    <property type="entry name" value="ADP-Glc_PPase"/>
</dbReference>
<dbReference type="GO" id="GO:0008878">
    <property type="term" value="F:glucose-1-phosphate adenylyltransferase activity"/>
    <property type="evidence" value="ECO:0007669"/>
    <property type="project" value="UniProtKB-EC"/>
</dbReference>
<feature type="domain" description="Nucleotidyl transferase" evidence="3">
    <location>
        <begin position="19"/>
        <end position="218"/>
    </location>
</feature>
<dbReference type="SUPFAM" id="SSF53448">
    <property type="entry name" value="Nucleotide-diphospho-sugar transferases"/>
    <property type="match status" value="1"/>
</dbReference>
<dbReference type="InterPro" id="IPR011004">
    <property type="entry name" value="Trimer_LpxA-like_sf"/>
</dbReference>
<organism evidence="5 6">
    <name type="scientific">Anaeromassilibacillus senegalensis</name>
    <dbReference type="NCBI Taxonomy" id="1673717"/>
    <lineage>
        <taxon>Bacteria</taxon>
        <taxon>Bacillati</taxon>
        <taxon>Bacillota</taxon>
        <taxon>Clostridia</taxon>
        <taxon>Eubacteriales</taxon>
        <taxon>Acutalibacteraceae</taxon>
        <taxon>Anaeromassilibacillus</taxon>
    </lineage>
</organism>
<keyword evidence="5" id="KW-0548">Nucleotidyltransferase</keyword>
<dbReference type="NCBIfam" id="TIGR02092">
    <property type="entry name" value="glgD"/>
    <property type="match status" value="1"/>
</dbReference>